<organism evidence="3 4">
    <name type="scientific">Paenibacillus foliorum</name>
    <dbReference type="NCBI Taxonomy" id="2654974"/>
    <lineage>
        <taxon>Bacteria</taxon>
        <taxon>Bacillati</taxon>
        <taxon>Bacillota</taxon>
        <taxon>Bacilli</taxon>
        <taxon>Bacillales</taxon>
        <taxon>Paenibacillaceae</taxon>
        <taxon>Paenibacillus</taxon>
    </lineage>
</organism>
<accession>A0A972GRI8</accession>
<feature type="domain" description="Methyltransferase" evidence="2">
    <location>
        <begin position="39"/>
        <end position="142"/>
    </location>
</feature>
<dbReference type="SUPFAM" id="SSF53335">
    <property type="entry name" value="S-adenosyl-L-methionine-dependent methyltransferases"/>
    <property type="match status" value="1"/>
</dbReference>
<dbReference type="Gene3D" id="2.20.25.110">
    <property type="entry name" value="S-adenosyl-L-methionine-dependent methyltransferases"/>
    <property type="match status" value="1"/>
</dbReference>
<evidence type="ECO:0000313" key="4">
    <source>
        <dbReference type="Proteomes" id="UP000641588"/>
    </source>
</evidence>
<gene>
    <name evidence="3" type="ORF">GC093_20085</name>
</gene>
<dbReference type="Proteomes" id="UP000641588">
    <property type="component" value="Unassembled WGS sequence"/>
</dbReference>
<name>A0A972GRI8_9BACL</name>
<comment type="caution">
    <text evidence="3">The sequence shown here is derived from an EMBL/GenBank/DDBJ whole genome shotgun (WGS) entry which is preliminary data.</text>
</comment>
<dbReference type="Pfam" id="PF13649">
    <property type="entry name" value="Methyltransf_25"/>
    <property type="match status" value="1"/>
</dbReference>
<proteinExistence type="predicted"/>
<dbReference type="AlphaFoldDB" id="A0A972GRI8"/>
<dbReference type="CDD" id="cd02440">
    <property type="entry name" value="AdoMet_MTases"/>
    <property type="match status" value="1"/>
</dbReference>
<reference evidence="3" key="1">
    <citation type="submission" date="2019-10" db="EMBL/GenBank/DDBJ databases">
        <title>Description of Paenibacillus glebae sp. nov.</title>
        <authorList>
            <person name="Carlier A."/>
            <person name="Qi S."/>
        </authorList>
    </citation>
    <scope>NUCLEOTIDE SEQUENCE</scope>
    <source>
        <strain evidence="3">LMG 31456</strain>
    </source>
</reference>
<dbReference type="Gene3D" id="3.40.50.150">
    <property type="entry name" value="Vaccinia Virus protein VP39"/>
    <property type="match status" value="1"/>
</dbReference>
<dbReference type="InterPro" id="IPR029063">
    <property type="entry name" value="SAM-dependent_MTases_sf"/>
</dbReference>
<protein>
    <submittedName>
        <fullName evidence="3">Methyltransferase domain-containing protein</fullName>
    </submittedName>
</protein>
<dbReference type="GO" id="GO:0032259">
    <property type="term" value="P:methylation"/>
    <property type="evidence" value="ECO:0007669"/>
    <property type="project" value="UniProtKB-KW"/>
</dbReference>
<evidence type="ECO:0000259" key="2">
    <source>
        <dbReference type="Pfam" id="PF13649"/>
    </source>
</evidence>
<sequence length="264" mass="30181">MAYDLFAYHYDRLMEDMPYEEWLGFLSQCWDKHGQPRSIADLGCGTGSIAIPLAQLGYEVYGIDLSEDMLAVAQNKSLDAERSLPFPGIGGVTWLQQDLRDWELMRPVDAVISLCDCFNYLLEEEDISLAFTQAYSGLKDGGVFVFDVHTPFQLKAYAEAQPFFLNEDDIAYIWTSELNEERCEIEHALTIFAQDTAANVGSIDDAGSNSFRRIEEYHVQRAYPLDWLKEQLHAAGFQEIDCYADFLWKPVTETTQRAFFVARK</sequence>
<dbReference type="RefSeq" id="WP_171653697.1">
    <property type="nucleotide sequence ID" value="NZ_WHOD01000070.1"/>
</dbReference>
<keyword evidence="4" id="KW-1185">Reference proteome</keyword>
<evidence type="ECO:0000313" key="3">
    <source>
        <dbReference type="EMBL" id="NOU95509.1"/>
    </source>
</evidence>
<keyword evidence="3" id="KW-0489">Methyltransferase</keyword>
<dbReference type="EMBL" id="WHOD01000070">
    <property type="protein sequence ID" value="NOU95509.1"/>
    <property type="molecule type" value="Genomic_DNA"/>
</dbReference>
<dbReference type="InterPro" id="IPR041698">
    <property type="entry name" value="Methyltransf_25"/>
</dbReference>
<dbReference type="PANTHER" id="PTHR43861">
    <property type="entry name" value="TRANS-ACONITATE 2-METHYLTRANSFERASE-RELATED"/>
    <property type="match status" value="1"/>
</dbReference>
<keyword evidence="1" id="KW-0808">Transferase</keyword>
<evidence type="ECO:0000256" key="1">
    <source>
        <dbReference type="ARBA" id="ARBA00022679"/>
    </source>
</evidence>
<dbReference type="GO" id="GO:0008168">
    <property type="term" value="F:methyltransferase activity"/>
    <property type="evidence" value="ECO:0007669"/>
    <property type="project" value="UniProtKB-KW"/>
</dbReference>